<keyword evidence="3" id="KW-1185">Reference proteome</keyword>
<organism evidence="2 3">
    <name type="scientific">Hoeflea ulvae</name>
    <dbReference type="NCBI Taxonomy" id="2983764"/>
    <lineage>
        <taxon>Bacteria</taxon>
        <taxon>Pseudomonadati</taxon>
        <taxon>Pseudomonadota</taxon>
        <taxon>Alphaproteobacteria</taxon>
        <taxon>Hyphomicrobiales</taxon>
        <taxon>Rhizobiaceae</taxon>
        <taxon>Hoeflea</taxon>
    </lineage>
</organism>
<feature type="chain" id="PRO_5047333579" evidence="1">
    <location>
        <begin position="21"/>
        <end position="43"/>
    </location>
</feature>
<evidence type="ECO:0000313" key="2">
    <source>
        <dbReference type="EMBL" id="MCY0095917.1"/>
    </source>
</evidence>
<gene>
    <name evidence="2" type="ORF">OEG82_18110</name>
</gene>
<protein>
    <submittedName>
        <fullName evidence="2">EncA/B family entericidin</fullName>
    </submittedName>
</protein>
<accession>A0ABT3YJ46</accession>
<sequence length="43" mass="4464">MTHFKIATILILALSLASCANTIRGVGKDVKESANAVGDAVTY</sequence>
<evidence type="ECO:0000256" key="1">
    <source>
        <dbReference type="SAM" id="SignalP"/>
    </source>
</evidence>
<evidence type="ECO:0000313" key="3">
    <source>
        <dbReference type="Proteomes" id="UP001081283"/>
    </source>
</evidence>
<reference evidence="2" key="1">
    <citation type="submission" date="2022-10" db="EMBL/GenBank/DDBJ databases">
        <title>Hoeflea sp. J2-29, isolated from marine algae.</title>
        <authorList>
            <person name="Kristyanto S."/>
            <person name="Kim J.M."/>
            <person name="Jeon C.O."/>
        </authorList>
    </citation>
    <scope>NUCLEOTIDE SEQUENCE</scope>
    <source>
        <strain evidence="2">J2-29</strain>
    </source>
</reference>
<comment type="caution">
    <text evidence="2">The sequence shown here is derived from an EMBL/GenBank/DDBJ whole genome shotgun (WGS) entry which is preliminary data.</text>
</comment>
<proteinExistence type="predicted"/>
<dbReference type="EMBL" id="JAOVZQ010000001">
    <property type="protein sequence ID" value="MCY0095917.1"/>
    <property type="molecule type" value="Genomic_DNA"/>
</dbReference>
<dbReference type="PROSITE" id="PS51257">
    <property type="entry name" value="PROKAR_LIPOPROTEIN"/>
    <property type="match status" value="1"/>
</dbReference>
<dbReference type="RefSeq" id="WP_267613780.1">
    <property type="nucleotide sequence ID" value="NZ_JAOVZQ010000001.1"/>
</dbReference>
<dbReference type="Proteomes" id="UP001081283">
    <property type="component" value="Unassembled WGS sequence"/>
</dbReference>
<keyword evidence="1" id="KW-0732">Signal</keyword>
<feature type="signal peptide" evidence="1">
    <location>
        <begin position="1"/>
        <end position="20"/>
    </location>
</feature>
<name>A0ABT3YJ46_9HYPH</name>